<gene>
    <name evidence="2" type="ORF">A5642_00645</name>
    <name evidence="1" type="ORF">A5642_23995</name>
</gene>
<proteinExistence type="predicted"/>
<evidence type="ECO:0000313" key="3">
    <source>
        <dbReference type="Proteomes" id="UP000093962"/>
    </source>
</evidence>
<dbReference type="AlphaFoldDB" id="A0A1A0N3Z7"/>
<comment type="caution">
    <text evidence="2">The sequence shown here is derived from an EMBL/GenBank/DDBJ whole genome shotgun (WGS) entry which is preliminary data.</text>
</comment>
<evidence type="ECO:0000313" key="1">
    <source>
        <dbReference type="EMBL" id="OBA85542.1"/>
    </source>
</evidence>
<organism evidence="2 3">
    <name type="scientific">Mycolicibacterium mucogenicum</name>
    <name type="common">Mycobacterium mucogenicum</name>
    <dbReference type="NCBI Taxonomy" id="56689"/>
    <lineage>
        <taxon>Bacteria</taxon>
        <taxon>Bacillati</taxon>
        <taxon>Actinomycetota</taxon>
        <taxon>Actinomycetes</taxon>
        <taxon>Mycobacteriales</taxon>
        <taxon>Mycobacteriaceae</taxon>
        <taxon>Mycolicibacterium</taxon>
    </lineage>
</organism>
<name>A0A1A0N3Z7_MYCMU</name>
<protein>
    <submittedName>
        <fullName evidence="2">Uncharacterized protein</fullName>
    </submittedName>
</protein>
<evidence type="ECO:0000313" key="2">
    <source>
        <dbReference type="EMBL" id="OBA92410.1"/>
    </source>
</evidence>
<dbReference type="RefSeq" id="WP_061005054.1">
    <property type="nucleotide sequence ID" value="NZ_LSKA01000380.1"/>
</dbReference>
<dbReference type="EMBL" id="LZSF01000013">
    <property type="protein sequence ID" value="OBA92410.1"/>
    <property type="molecule type" value="Genomic_DNA"/>
</dbReference>
<dbReference type="Proteomes" id="UP000093962">
    <property type="component" value="Unassembled WGS sequence"/>
</dbReference>
<sequence length="107" mass="11686">MLDQLDELEDAFPVIPAGAEAYRRAAEELVLAAGHCCAAVSWGGTEAVFEFVRLYTECDPDLHALIARDAVATAALRQLSDDELRGVRGWVRENWVEIDQLATQAAA</sequence>
<dbReference type="EMBL" id="LZSF01000175">
    <property type="protein sequence ID" value="OBA85542.1"/>
    <property type="molecule type" value="Genomic_DNA"/>
</dbReference>
<reference evidence="2 3" key="1">
    <citation type="submission" date="2016-06" db="EMBL/GenBank/DDBJ databases">
        <authorList>
            <person name="Kjaerup R.B."/>
            <person name="Dalgaard T.S."/>
            <person name="Juul-Madsen H.R."/>
        </authorList>
    </citation>
    <scope>NUCLEOTIDE SEQUENCE [LARGE SCALE GENOMIC DNA]</scope>
    <source>
        <strain evidence="2 3">1199456.5</strain>
    </source>
</reference>
<accession>A0A1A0N3Z7</accession>